<organism evidence="2 3">
    <name type="scientific">Pleurodeles waltl</name>
    <name type="common">Iberian ribbed newt</name>
    <dbReference type="NCBI Taxonomy" id="8319"/>
    <lineage>
        <taxon>Eukaryota</taxon>
        <taxon>Metazoa</taxon>
        <taxon>Chordata</taxon>
        <taxon>Craniata</taxon>
        <taxon>Vertebrata</taxon>
        <taxon>Euteleostomi</taxon>
        <taxon>Amphibia</taxon>
        <taxon>Batrachia</taxon>
        <taxon>Caudata</taxon>
        <taxon>Salamandroidea</taxon>
        <taxon>Salamandridae</taxon>
        <taxon>Pleurodelinae</taxon>
        <taxon>Pleurodeles</taxon>
    </lineage>
</organism>
<protein>
    <submittedName>
        <fullName evidence="2">Uncharacterized protein</fullName>
    </submittedName>
</protein>
<comment type="caution">
    <text evidence="2">The sequence shown here is derived from an EMBL/GenBank/DDBJ whole genome shotgun (WGS) entry which is preliminary data.</text>
</comment>
<keyword evidence="3" id="KW-1185">Reference proteome</keyword>
<feature type="region of interest" description="Disordered" evidence="1">
    <location>
        <begin position="211"/>
        <end position="327"/>
    </location>
</feature>
<gene>
    <name evidence="2" type="ORF">NDU88_003216</name>
</gene>
<name>A0AAV7NFZ5_PLEWA</name>
<accession>A0AAV7NFZ5</accession>
<evidence type="ECO:0000313" key="2">
    <source>
        <dbReference type="EMBL" id="KAJ1114987.1"/>
    </source>
</evidence>
<dbReference type="AlphaFoldDB" id="A0AAV7NFZ5"/>
<evidence type="ECO:0000313" key="3">
    <source>
        <dbReference type="Proteomes" id="UP001066276"/>
    </source>
</evidence>
<sequence>MSRFMQSLWLAGVVDSGARCPGGGSAATPARAPGLRSVVMGIYRLSCNCVGQWRVQRILLLFAQLVPTSEDFVAGPIYSGPQKADQDSRFLSLWRVVLLGLLRNCHSSGSSHFTAFHGTSLSSCGGPGVLAAGDVPLAPLSHRPANPGGCLPIPGCVPGIVVSQQLGPAFQSPSQFTAGPRHAAHPAWVCGGAVPRGMPLFWFLGLQISPGGTPPSRQSGPGHRAPTRGPAFLPRLSFPSGWNPRGTPLKAPRAPRRLSARAPAQPTPPQSAAGTSLTSLGDPEGLRRRGLPFSGSHAARADLGGSRLPGGSDAAAPGQRHQVCVRRSRGHQGLRLWARVAPPHQFTGLAP</sequence>
<proteinExistence type="predicted"/>
<dbReference type="EMBL" id="JANPWB010000012">
    <property type="protein sequence ID" value="KAJ1114987.1"/>
    <property type="molecule type" value="Genomic_DNA"/>
</dbReference>
<reference evidence="2" key="1">
    <citation type="journal article" date="2022" name="bioRxiv">
        <title>Sequencing and chromosome-scale assembly of the giantPleurodeles waltlgenome.</title>
        <authorList>
            <person name="Brown T."/>
            <person name="Elewa A."/>
            <person name="Iarovenko S."/>
            <person name="Subramanian E."/>
            <person name="Araus A.J."/>
            <person name="Petzold A."/>
            <person name="Susuki M."/>
            <person name="Suzuki K.-i.T."/>
            <person name="Hayashi T."/>
            <person name="Toyoda A."/>
            <person name="Oliveira C."/>
            <person name="Osipova E."/>
            <person name="Leigh N.D."/>
            <person name="Simon A."/>
            <person name="Yun M.H."/>
        </authorList>
    </citation>
    <scope>NUCLEOTIDE SEQUENCE</scope>
    <source>
        <strain evidence="2">20211129_DDA</strain>
        <tissue evidence="2">Liver</tissue>
    </source>
</reference>
<evidence type="ECO:0000256" key="1">
    <source>
        <dbReference type="SAM" id="MobiDB-lite"/>
    </source>
</evidence>
<dbReference type="Proteomes" id="UP001066276">
    <property type="component" value="Chromosome 8"/>
</dbReference>